<evidence type="ECO:0000256" key="1">
    <source>
        <dbReference type="SAM" id="MobiDB-lite"/>
    </source>
</evidence>
<feature type="region of interest" description="Disordered" evidence="1">
    <location>
        <begin position="1"/>
        <end position="25"/>
    </location>
</feature>
<feature type="transmembrane region" description="Helical" evidence="2">
    <location>
        <begin position="95"/>
        <end position="115"/>
    </location>
</feature>
<keyword evidence="4" id="KW-1185">Reference proteome</keyword>
<dbReference type="EMBL" id="JAXQNO010000018">
    <property type="protein sequence ID" value="KAK4776283.1"/>
    <property type="molecule type" value="Genomic_DNA"/>
</dbReference>
<proteinExistence type="predicted"/>
<organism evidence="3 4">
    <name type="scientific">Trapa natans</name>
    <name type="common">Water chestnut</name>
    <dbReference type="NCBI Taxonomy" id="22666"/>
    <lineage>
        <taxon>Eukaryota</taxon>
        <taxon>Viridiplantae</taxon>
        <taxon>Streptophyta</taxon>
        <taxon>Embryophyta</taxon>
        <taxon>Tracheophyta</taxon>
        <taxon>Spermatophyta</taxon>
        <taxon>Magnoliopsida</taxon>
        <taxon>eudicotyledons</taxon>
        <taxon>Gunneridae</taxon>
        <taxon>Pentapetalae</taxon>
        <taxon>rosids</taxon>
        <taxon>malvids</taxon>
        <taxon>Myrtales</taxon>
        <taxon>Lythraceae</taxon>
        <taxon>Trapa</taxon>
    </lineage>
</organism>
<keyword evidence="2" id="KW-1133">Transmembrane helix</keyword>
<accession>A0AAN7QV15</accession>
<dbReference type="Proteomes" id="UP001346149">
    <property type="component" value="Unassembled WGS sequence"/>
</dbReference>
<keyword evidence="2" id="KW-0472">Membrane</keyword>
<evidence type="ECO:0008006" key="5">
    <source>
        <dbReference type="Google" id="ProtNLM"/>
    </source>
</evidence>
<evidence type="ECO:0000313" key="3">
    <source>
        <dbReference type="EMBL" id="KAK4776283.1"/>
    </source>
</evidence>
<feature type="compositionally biased region" description="Polar residues" evidence="1">
    <location>
        <begin position="1"/>
        <end position="14"/>
    </location>
</feature>
<evidence type="ECO:0000256" key="2">
    <source>
        <dbReference type="SAM" id="Phobius"/>
    </source>
</evidence>
<keyword evidence="2" id="KW-0812">Transmembrane</keyword>
<gene>
    <name evidence="3" type="ORF">SAY86_004971</name>
</gene>
<sequence length="132" mass="15480">MNEKISGQSRTVKNSKCKLTDQRRSNRKWKTIGGKQTKQARRREIRTLLCVTWRRIKRKEEDAWCERTSLKCRRFGFDGSAGGDGDDDDGFSSSFLAYFSPPNSTVVVFLLLLYLCSFQFGRRRREKLQKEE</sequence>
<dbReference type="AlphaFoldDB" id="A0AAN7QV15"/>
<comment type="caution">
    <text evidence="3">The sequence shown here is derived from an EMBL/GenBank/DDBJ whole genome shotgun (WGS) entry which is preliminary data.</text>
</comment>
<evidence type="ECO:0000313" key="4">
    <source>
        <dbReference type="Proteomes" id="UP001346149"/>
    </source>
</evidence>
<reference evidence="3 4" key="1">
    <citation type="journal article" date="2023" name="Hortic Res">
        <title>Pangenome of water caltrop reveals structural variations and asymmetric subgenome divergence after allopolyploidization.</title>
        <authorList>
            <person name="Zhang X."/>
            <person name="Chen Y."/>
            <person name="Wang L."/>
            <person name="Yuan Y."/>
            <person name="Fang M."/>
            <person name="Shi L."/>
            <person name="Lu R."/>
            <person name="Comes H.P."/>
            <person name="Ma Y."/>
            <person name="Chen Y."/>
            <person name="Huang G."/>
            <person name="Zhou Y."/>
            <person name="Zheng Z."/>
            <person name="Qiu Y."/>
        </authorList>
    </citation>
    <scope>NUCLEOTIDE SEQUENCE [LARGE SCALE GENOMIC DNA]</scope>
    <source>
        <strain evidence="3">F231</strain>
    </source>
</reference>
<name>A0AAN7QV15_TRANT</name>
<protein>
    <recommendedName>
        <fullName evidence="5">Transmembrane protein</fullName>
    </recommendedName>
</protein>